<dbReference type="PANTHER" id="PTHR35339">
    <property type="entry name" value="LINALOOL DEHYDRATASE_ISOMERASE DOMAIN-CONTAINING PROTEIN"/>
    <property type="match status" value="1"/>
</dbReference>
<dbReference type="PANTHER" id="PTHR35339:SF4">
    <property type="entry name" value="LINALOOL DEHYDRATASE_ISOMERASE DOMAIN-CONTAINING PROTEIN"/>
    <property type="match status" value="1"/>
</dbReference>
<reference evidence="2 3" key="1">
    <citation type="submission" date="2017-04" db="EMBL/GenBank/DDBJ databases">
        <authorList>
            <person name="Afonso C.L."/>
            <person name="Miller P.J."/>
            <person name="Scott M.A."/>
            <person name="Spackman E."/>
            <person name="Goraichik I."/>
            <person name="Dimitrov K.M."/>
            <person name="Suarez D.L."/>
            <person name="Swayne D.E."/>
        </authorList>
    </citation>
    <scope>NUCLEOTIDE SEQUENCE [LARGE SCALE GENOMIC DNA]</scope>
    <source>
        <strain evidence="3">XA(T)</strain>
    </source>
</reference>
<dbReference type="InterPro" id="IPR049349">
    <property type="entry name" value="DUF2264_N"/>
</dbReference>
<dbReference type="STRING" id="1619308.B5808_04440"/>
<dbReference type="Proteomes" id="UP000192775">
    <property type="component" value="Chromosome"/>
</dbReference>
<dbReference type="EMBL" id="CP020715">
    <property type="protein sequence ID" value="ARJ04556.1"/>
    <property type="molecule type" value="Genomic_DNA"/>
</dbReference>
<dbReference type="Pfam" id="PF10022">
    <property type="entry name" value="DUF2264"/>
    <property type="match status" value="1"/>
</dbReference>
<dbReference type="InterPro" id="IPR016624">
    <property type="entry name" value="UCP014753"/>
</dbReference>
<organism evidence="2 3">
    <name type="scientific">Cnuibacter physcomitrellae</name>
    <dbReference type="NCBI Taxonomy" id="1619308"/>
    <lineage>
        <taxon>Bacteria</taxon>
        <taxon>Bacillati</taxon>
        <taxon>Actinomycetota</taxon>
        <taxon>Actinomycetes</taxon>
        <taxon>Micrococcales</taxon>
        <taxon>Microbacteriaceae</taxon>
        <taxon>Cnuibacter</taxon>
    </lineage>
</organism>
<evidence type="ECO:0000313" key="2">
    <source>
        <dbReference type="EMBL" id="ARJ04556.1"/>
    </source>
</evidence>
<proteinExistence type="predicted"/>
<evidence type="ECO:0000259" key="1">
    <source>
        <dbReference type="Pfam" id="PF10022"/>
    </source>
</evidence>
<name>A0A1X9LH62_9MICO</name>
<keyword evidence="3" id="KW-1185">Reference proteome</keyword>
<sequence length="661" mass="71507">MDRGRSRVTPFDPAHIDLPPEDLTVSPSTGWTRAHWAAVADHLLLALRPYATPAHSRLLLPGITGAHGRDSDGLEGFARSFLLFAFRMRGESGADPLGFTEWYRKGLLAGCAAGGPERWPSPLDVPQAKVEAASIVVGLQLTRPWLWDTLSAHERDSVLDWLADVPHGAYPDNNWRWFRITVQTFLAGEGRPHDPRLLEADLADVESYYRGDGWYADGPLRAFDHYCGWAMHLYPMLWAGSPGAEELGAAERRSTFRDRLADYLDDYVHLIGADGMPLLQGRSLAYRFAAAAPLWMGALTGASRVRPGVLRRGASGMLRAFLDRGAVDRHGLLSVGLLDAWPAIAQSYSGSASPYWAAKGFLGLALGADHEVWTAVEEPLPVEIEDVRRIIRPAGWVVSGTVADGVVRVVNHGTDHGSPALVTADAPLYTRLGYSTTTLPPLLGTTRSSPVDNAVGAVDPRGRLTHRSGFVTEDLIDDGLAAIAGSTARTHWVEVEEGGFDVGWGYRGTTTDGPTLRTVSVVRGPWEVRVVRRLVADEGDEPVRLRVSGWPLVDARTEPGMDGSRRVVVRSGGAFSELRVLQGAGRTGVHIERGTSPMGAVSAVPWVEFEALETTDVVAVAVRLGRADPPPAPLADLVRGPDGETVVDVRWPGAGRSRVRV</sequence>
<feature type="domain" description="DUF2264" evidence="1">
    <location>
        <begin position="32"/>
        <end position="380"/>
    </location>
</feature>
<accession>A0A1X9LH62</accession>
<dbReference type="AlphaFoldDB" id="A0A1X9LH62"/>
<protein>
    <recommendedName>
        <fullName evidence="1">DUF2264 domain-containing protein</fullName>
    </recommendedName>
</protein>
<gene>
    <name evidence="2" type="ORF">B5808_04440</name>
</gene>
<evidence type="ECO:0000313" key="3">
    <source>
        <dbReference type="Proteomes" id="UP000192775"/>
    </source>
</evidence>
<dbReference type="KEGG" id="cphy:B5808_04440"/>